<proteinExistence type="predicted"/>
<organism evidence="9 10">
    <name type="scientific">Gracilimonas mengyeensis</name>
    <dbReference type="NCBI Taxonomy" id="1302730"/>
    <lineage>
        <taxon>Bacteria</taxon>
        <taxon>Pseudomonadati</taxon>
        <taxon>Balneolota</taxon>
        <taxon>Balneolia</taxon>
        <taxon>Balneolales</taxon>
        <taxon>Balneolaceae</taxon>
        <taxon>Gracilimonas</taxon>
    </lineage>
</organism>
<dbReference type="GO" id="GO:0046872">
    <property type="term" value="F:metal ion binding"/>
    <property type="evidence" value="ECO:0007669"/>
    <property type="project" value="UniProtKB-KW"/>
</dbReference>
<dbReference type="SUPFAM" id="SSF53187">
    <property type="entry name" value="Zn-dependent exopeptidases"/>
    <property type="match status" value="1"/>
</dbReference>
<evidence type="ECO:0000313" key="10">
    <source>
        <dbReference type="Proteomes" id="UP000317557"/>
    </source>
</evidence>
<evidence type="ECO:0000256" key="6">
    <source>
        <dbReference type="ARBA" id="ARBA00022833"/>
    </source>
</evidence>
<evidence type="ECO:0000256" key="1">
    <source>
        <dbReference type="ARBA" id="ARBA00022438"/>
    </source>
</evidence>
<evidence type="ECO:0000256" key="4">
    <source>
        <dbReference type="ARBA" id="ARBA00022729"/>
    </source>
</evidence>
<dbReference type="InterPro" id="IPR045175">
    <property type="entry name" value="M28_fam"/>
</dbReference>
<dbReference type="RefSeq" id="WP_142454566.1">
    <property type="nucleotide sequence ID" value="NZ_FXTP01000008.1"/>
</dbReference>
<keyword evidence="10" id="KW-1185">Reference proteome</keyword>
<dbReference type="SUPFAM" id="SSF52025">
    <property type="entry name" value="PA domain"/>
    <property type="match status" value="1"/>
</dbReference>
<name>A0A521DET2_9BACT</name>
<evidence type="ECO:0000256" key="3">
    <source>
        <dbReference type="ARBA" id="ARBA00022723"/>
    </source>
</evidence>
<keyword evidence="1" id="KW-0031">Aminopeptidase</keyword>
<dbReference type="Gene3D" id="3.40.630.10">
    <property type="entry name" value="Zn peptidases"/>
    <property type="match status" value="2"/>
</dbReference>
<feature type="signal peptide" evidence="7">
    <location>
        <begin position="1"/>
        <end position="24"/>
    </location>
</feature>
<dbReference type="EMBL" id="FXTP01000008">
    <property type="protein sequence ID" value="SMO70108.1"/>
    <property type="molecule type" value="Genomic_DNA"/>
</dbReference>
<gene>
    <name evidence="9" type="ORF">SAMN06265219_108103</name>
</gene>
<evidence type="ECO:0000256" key="2">
    <source>
        <dbReference type="ARBA" id="ARBA00022670"/>
    </source>
</evidence>
<dbReference type="GO" id="GO:0006508">
    <property type="term" value="P:proteolysis"/>
    <property type="evidence" value="ECO:0007669"/>
    <property type="project" value="UniProtKB-KW"/>
</dbReference>
<evidence type="ECO:0000313" key="9">
    <source>
        <dbReference type="EMBL" id="SMO70108.1"/>
    </source>
</evidence>
<dbReference type="PANTHER" id="PTHR12147">
    <property type="entry name" value="METALLOPEPTIDASE M28 FAMILY MEMBER"/>
    <property type="match status" value="1"/>
</dbReference>
<keyword evidence="4 7" id="KW-0732">Signal</keyword>
<keyword evidence="2" id="KW-0645">Protease</keyword>
<keyword evidence="5" id="KW-0378">Hydrolase</keyword>
<feature type="domain" description="Peptidase M28" evidence="8">
    <location>
        <begin position="297"/>
        <end position="501"/>
    </location>
</feature>
<keyword evidence="9" id="KW-0121">Carboxypeptidase</keyword>
<dbReference type="Pfam" id="PF04389">
    <property type="entry name" value="Peptidase_M28"/>
    <property type="match status" value="1"/>
</dbReference>
<reference evidence="9 10" key="1">
    <citation type="submission" date="2017-05" db="EMBL/GenBank/DDBJ databases">
        <authorList>
            <person name="Varghese N."/>
            <person name="Submissions S."/>
        </authorList>
    </citation>
    <scope>NUCLEOTIDE SEQUENCE [LARGE SCALE GENOMIC DNA]</scope>
    <source>
        <strain evidence="9 10">DSM 21985</strain>
    </source>
</reference>
<dbReference type="Proteomes" id="UP000317557">
    <property type="component" value="Unassembled WGS sequence"/>
</dbReference>
<evidence type="ECO:0000256" key="7">
    <source>
        <dbReference type="SAM" id="SignalP"/>
    </source>
</evidence>
<keyword evidence="3" id="KW-0479">Metal-binding</keyword>
<dbReference type="PANTHER" id="PTHR12147:SF56">
    <property type="entry name" value="AMINOPEPTIDASE YDR415C-RELATED"/>
    <property type="match status" value="1"/>
</dbReference>
<keyword evidence="6" id="KW-0862">Zinc</keyword>
<feature type="chain" id="PRO_5022101749" evidence="7">
    <location>
        <begin position="25"/>
        <end position="550"/>
    </location>
</feature>
<evidence type="ECO:0000256" key="5">
    <source>
        <dbReference type="ARBA" id="ARBA00022801"/>
    </source>
</evidence>
<protein>
    <submittedName>
        <fullName evidence="9">Zn-dependent amino-or carboxypeptidase, M28 family</fullName>
    </submittedName>
</protein>
<dbReference type="InterPro" id="IPR046450">
    <property type="entry name" value="PA_dom_sf"/>
</dbReference>
<dbReference type="GO" id="GO:0008235">
    <property type="term" value="F:metalloexopeptidase activity"/>
    <property type="evidence" value="ECO:0007669"/>
    <property type="project" value="InterPro"/>
</dbReference>
<dbReference type="AlphaFoldDB" id="A0A521DET2"/>
<sequence length="550" mass="60964">MKTFLLSLSAVFLFISCSSDPAQKAANDIHKDSLLRHIETLSSDDFMGRGTGTEGEQMSVDYLVNELQEIGAQPAADDGSYVQEFPLLGQSTSNAEMSVSTNGRTPFNLRYFDEFMAWPANQSEEVDVSNAELIYVGYGIQAPEENWDDFKGTDVEGKILVVKNSDPAYDEDLFGGDARLYYGRYSYKYEKAKELGALGVLIIHTDETAGYGWNVVANSWSRERFYLKQGEDGSAGNTEFNGWLTQDASSLLFEEAGLNLMEQLEAADDPAFEPVPLEGLSMNVSMEAEYREIQSKNVIAKIEGNDPELKDEYLMLTAHFDHLGVTTPVEGDSINNGASDNAAGVAALLEMMEGYKELQPILKRSVLAVLVSAEEVGLLGSQYWAENPTVEPGKVTANINLDGMNVYGQTNDVVVVGYGRTSLSDLLEDEAQKQGRTVKPDPYPGRGYFYRSDHFNMAKVGIPAIFPNPGTEYVGKGENFLALRDSVADANYHTVNDEINEYWDLTGAQIDTRLFFMTGFRALNAENLQTWDSGDEFEATRLRMLERIEQ</sequence>
<dbReference type="GO" id="GO:0004177">
    <property type="term" value="F:aminopeptidase activity"/>
    <property type="evidence" value="ECO:0007669"/>
    <property type="project" value="UniProtKB-KW"/>
</dbReference>
<dbReference type="Gene3D" id="3.50.30.30">
    <property type="match status" value="1"/>
</dbReference>
<accession>A0A521DET2</accession>
<evidence type="ECO:0000259" key="8">
    <source>
        <dbReference type="Pfam" id="PF04389"/>
    </source>
</evidence>
<dbReference type="InterPro" id="IPR007484">
    <property type="entry name" value="Peptidase_M28"/>
</dbReference>
<dbReference type="OrthoDB" id="9764939at2"/>
<dbReference type="PROSITE" id="PS51257">
    <property type="entry name" value="PROKAR_LIPOPROTEIN"/>
    <property type="match status" value="1"/>
</dbReference>
<dbReference type="GO" id="GO:0004180">
    <property type="term" value="F:carboxypeptidase activity"/>
    <property type="evidence" value="ECO:0007669"/>
    <property type="project" value="UniProtKB-KW"/>
</dbReference>